<dbReference type="Pfam" id="PF01399">
    <property type="entry name" value="PCI"/>
    <property type="match status" value="1"/>
</dbReference>
<dbReference type="PANTHER" id="PTHR10855:SF1">
    <property type="entry name" value="26S PROTEASOME NON-ATPASE REGULATORY SUBUNIT 12"/>
    <property type="match status" value="1"/>
</dbReference>
<dbReference type="EMBL" id="LT635764">
    <property type="protein sequence ID" value="SGZ49391.1"/>
    <property type="molecule type" value="Genomic_DNA"/>
</dbReference>
<dbReference type="Gene3D" id="1.10.10.10">
    <property type="entry name" value="Winged helix-like DNA-binding domain superfamily/Winged helix DNA-binding domain"/>
    <property type="match status" value="1"/>
</dbReference>
<protein>
    <submittedName>
        <fullName evidence="2">CIC11C00000005826</fullName>
    </submittedName>
</protein>
<proteinExistence type="predicted"/>
<dbReference type="InterPro" id="IPR036388">
    <property type="entry name" value="WH-like_DNA-bd_sf"/>
</dbReference>
<gene>
    <name evidence="2" type="ORF">SAMEA4029009_CIC11G00000005826</name>
</gene>
<evidence type="ECO:0000313" key="3">
    <source>
        <dbReference type="Proteomes" id="UP000182259"/>
    </source>
</evidence>
<evidence type="ECO:0000313" key="2">
    <source>
        <dbReference type="EMBL" id="SGZ49391.1"/>
    </source>
</evidence>
<dbReference type="AlphaFoldDB" id="A0A1L0BD89"/>
<dbReference type="Proteomes" id="UP000182259">
    <property type="component" value="Chromosome I"/>
</dbReference>
<dbReference type="GO" id="GO:0008541">
    <property type="term" value="C:proteasome regulatory particle, lid subcomplex"/>
    <property type="evidence" value="ECO:0007669"/>
    <property type="project" value="TreeGrafter"/>
</dbReference>
<organism evidence="2 3">
    <name type="scientific">Sungouiella intermedia</name>
    <dbReference type="NCBI Taxonomy" id="45354"/>
    <lineage>
        <taxon>Eukaryota</taxon>
        <taxon>Fungi</taxon>
        <taxon>Dikarya</taxon>
        <taxon>Ascomycota</taxon>
        <taxon>Saccharomycotina</taxon>
        <taxon>Pichiomycetes</taxon>
        <taxon>Metschnikowiaceae</taxon>
        <taxon>Sungouiella</taxon>
    </lineage>
</organism>
<feature type="domain" description="PCI" evidence="1">
    <location>
        <begin position="215"/>
        <end position="302"/>
    </location>
</feature>
<accession>A0A1L0BD89</accession>
<reference evidence="2 3" key="1">
    <citation type="submission" date="2016-10" db="EMBL/GenBank/DDBJ databases">
        <authorList>
            <person name="de Groot N.N."/>
        </authorList>
    </citation>
    <scope>NUCLEOTIDE SEQUENCE [LARGE SCALE GENOMIC DNA]</scope>
    <source>
        <strain evidence="2 3">PYCC 4715</strain>
    </source>
</reference>
<sequence length="311" mass="35781">MELHQIIDQNVDQSTLLEKLHRYIRSLPFTPDLANQLLSLTPSNPETATVVKIFAIEALMYHSGPIDHKQIDDQFKQLSSIGLKRSDSLSLLRTKYTDLLTDYQFLLSPDVRELKLTDLVSKKINLLGVEDDSLVLVHDIQLKVLVFYLLCGSDFRKKNIHKYLSDENVFSRDFPAALSNYVRYSLRGGIIPINVYKELIDHLIDSVEFHSIYSRHLQQLLENFVETNLEKLPKYYKSIRLSRIQDLLLGGETSVDIEDVLFRMITSKKFAAATKIDQIEGLVVFGDNSTKYDGFNMHIKKVCDLVEKLTQ</sequence>
<dbReference type="GO" id="GO:0005737">
    <property type="term" value="C:cytoplasm"/>
    <property type="evidence" value="ECO:0007669"/>
    <property type="project" value="TreeGrafter"/>
</dbReference>
<dbReference type="PANTHER" id="PTHR10855">
    <property type="entry name" value="26S PROTEASOME NON-ATPASE REGULATORY SUBUNIT 12/COP9 SIGNALOSOME COMPLEX SUBUNIT 4"/>
    <property type="match status" value="1"/>
</dbReference>
<dbReference type="SUPFAM" id="SSF46785">
    <property type="entry name" value="Winged helix' DNA-binding domain"/>
    <property type="match status" value="1"/>
</dbReference>
<name>A0A1L0BD89_9ASCO</name>
<dbReference type="SMART" id="SM00088">
    <property type="entry name" value="PINT"/>
    <property type="match status" value="1"/>
</dbReference>
<evidence type="ECO:0000259" key="1">
    <source>
        <dbReference type="SMART" id="SM00088"/>
    </source>
</evidence>
<dbReference type="InterPro" id="IPR036390">
    <property type="entry name" value="WH_DNA-bd_sf"/>
</dbReference>
<dbReference type="InterPro" id="IPR040134">
    <property type="entry name" value="PSMD12/CSN4"/>
</dbReference>
<dbReference type="InterPro" id="IPR000717">
    <property type="entry name" value="PCI_dom"/>
</dbReference>